<keyword evidence="4" id="KW-1185">Reference proteome</keyword>
<gene>
    <name evidence="3" type="ORF">EDD61_102117</name>
</gene>
<dbReference type="AlphaFoldDB" id="A0A4R3TNL2"/>
<keyword evidence="1 3" id="KW-0436">Ligase</keyword>
<evidence type="ECO:0000313" key="3">
    <source>
        <dbReference type="EMBL" id="TCU63114.1"/>
    </source>
</evidence>
<evidence type="ECO:0000313" key="4">
    <source>
        <dbReference type="Proteomes" id="UP000295773"/>
    </source>
</evidence>
<dbReference type="CDD" id="cd16442">
    <property type="entry name" value="BPL"/>
    <property type="match status" value="1"/>
</dbReference>
<dbReference type="PANTHER" id="PTHR12835">
    <property type="entry name" value="BIOTIN PROTEIN LIGASE"/>
    <property type="match status" value="1"/>
</dbReference>
<dbReference type="Proteomes" id="UP000295773">
    <property type="component" value="Unassembled WGS sequence"/>
</dbReference>
<name>A0A4R3TNL2_9FIRM</name>
<dbReference type="SUPFAM" id="SSF55681">
    <property type="entry name" value="Class II aaRS and biotin synthetases"/>
    <property type="match status" value="1"/>
</dbReference>
<dbReference type="RefSeq" id="WP_132223670.1">
    <property type="nucleotide sequence ID" value="NZ_JANKBG010000002.1"/>
</dbReference>
<proteinExistence type="predicted"/>
<dbReference type="InterPro" id="IPR045864">
    <property type="entry name" value="aa-tRNA-synth_II/BPL/LPL"/>
</dbReference>
<dbReference type="InterPro" id="IPR004408">
    <property type="entry name" value="Biotin_CoA_COase_ligase"/>
</dbReference>
<dbReference type="EMBL" id="SMBP01000002">
    <property type="protein sequence ID" value="TCU63114.1"/>
    <property type="molecule type" value="Genomic_DNA"/>
</dbReference>
<accession>A0A4R3TNL2</accession>
<comment type="caution">
    <text evidence="3">The sequence shown here is derived from an EMBL/GenBank/DDBJ whole genome shotgun (WGS) entry which is preliminary data.</text>
</comment>
<dbReference type="GO" id="GO:0016740">
    <property type="term" value="F:transferase activity"/>
    <property type="evidence" value="ECO:0007669"/>
    <property type="project" value="UniProtKB-ARBA"/>
</dbReference>
<dbReference type="Gene3D" id="3.30.930.10">
    <property type="entry name" value="Bira Bifunctional Protein, Domain 2"/>
    <property type="match status" value="1"/>
</dbReference>
<sequence length="223" mass="25240">MYTIQRFSELASTNDTCKHNYAMLSDQSVILAEHQTKGRGRFERTWESNEDLTFSILYKQHFPSPILFPLAIVKALESFHVAALIKWPNDILVAGKKVCGILIETVYEGNQKAAMIVGIGCNLSEKEGSLKAKAGYVNINKEVLLTDILHQCTSLARLSQEELCERYRQYHMLKGRKIKLDDVVWEVQDVNSDGTLTIRNAKGRRILHGGEVTLSSIYKEPII</sequence>
<reference evidence="3 4" key="1">
    <citation type="submission" date="2019-03" db="EMBL/GenBank/DDBJ databases">
        <title>Genomic Encyclopedia of Type Strains, Phase IV (KMG-IV): sequencing the most valuable type-strain genomes for metagenomic binning, comparative biology and taxonomic classification.</title>
        <authorList>
            <person name="Goeker M."/>
        </authorList>
    </citation>
    <scope>NUCLEOTIDE SEQUENCE [LARGE SCALE GENOMIC DNA]</scope>
    <source>
        <strain evidence="3 4">DSM 29481</strain>
    </source>
</reference>
<dbReference type="GO" id="GO:0009249">
    <property type="term" value="P:protein lipoylation"/>
    <property type="evidence" value="ECO:0007669"/>
    <property type="project" value="UniProtKB-ARBA"/>
</dbReference>
<dbReference type="NCBIfam" id="TIGR00121">
    <property type="entry name" value="birA_ligase"/>
    <property type="match status" value="1"/>
</dbReference>
<dbReference type="GO" id="GO:0005737">
    <property type="term" value="C:cytoplasm"/>
    <property type="evidence" value="ECO:0007669"/>
    <property type="project" value="TreeGrafter"/>
</dbReference>
<dbReference type="PANTHER" id="PTHR12835:SF5">
    <property type="entry name" value="BIOTIN--PROTEIN LIGASE"/>
    <property type="match status" value="1"/>
</dbReference>
<protein>
    <submittedName>
        <fullName evidence="3">BirA family biotin operon repressor/biotin-[acetyl-CoA-carboxylase] ligase</fullName>
    </submittedName>
</protein>
<feature type="domain" description="BPL/LPL catalytic" evidence="2">
    <location>
        <begin position="11"/>
        <end position="122"/>
    </location>
</feature>
<dbReference type="InterPro" id="IPR004143">
    <property type="entry name" value="BPL_LPL_catalytic"/>
</dbReference>
<organism evidence="3 4">
    <name type="scientific">Longicatena caecimuris</name>
    <dbReference type="NCBI Taxonomy" id="1796635"/>
    <lineage>
        <taxon>Bacteria</taxon>
        <taxon>Bacillati</taxon>
        <taxon>Bacillota</taxon>
        <taxon>Erysipelotrichia</taxon>
        <taxon>Erysipelotrichales</taxon>
        <taxon>Erysipelotrichaceae</taxon>
        <taxon>Longicatena</taxon>
    </lineage>
</organism>
<evidence type="ECO:0000259" key="2">
    <source>
        <dbReference type="Pfam" id="PF03099"/>
    </source>
</evidence>
<dbReference type="GO" id="GO:0004077">
    <property type="term" value="F:biotin--[biotin carboxyl-carrier protein] ligase activity"/>
    <property type="evidence" value="ECO:0007669"/>
    <property type="project" value="InterPro"/>
</dbReference>
<evidence type="ECO:0000256" key="1">
    <source>
        <dbReference type="ARBA" id="ARBA00022598"/>
    </source>
</evidence>
<dbReference type="Pfam" id="PF03099">
    <property type="entry name" value="BPL_LplA_LipB"/>
    <property type="match status" value="1"/>
</dbReference>